<feature type="domain" description="Nudix hydrolase" evidence="1">
    <location>
        <begin position="106"/>
        <end position="252"/>
    </location>
</feature>
<dbReference type="CDD" id="cd03676">
    <property type="entry name" value="NUDIX_Tnr3_like"/>
    <property type="match status" value="1"/>
</dbReference>
<accession>A0A4Y6UIN8</accession>
<dbReference type="InterPro" id="IPR000086">
    <property type="entry name" value="NUDIX_hydrolase_dom"/>
</dbReference>
<dbReference type="GO" id="GO:0003824">
    <property type="term" value="F:catalytic activity"/>
    <property type="evidence" value="ECO:0007669"/>
    <property type="project" value="UniProtKB-ARBA"/>
</dbReference>
<dbReference type="KEGG" id="ssam:E3D00_00545"/>
<organism evidence="2 3">
    <name type="scientific">Swingsia samuiensis</name>
    <dbReference type="NCBI Taxonomy" id="1293412"/>
    <lineage>
        <taxon>Bacteria</taxon>
        <taxon>Pseudomonadati</taxon>
        <taxon>Pseudomonadota</taxon>
        <taxon>Alphaproteobacteria</taxon>
        <taxon>Acetobacterales</taxon>
        <taxon>Acetobacteraceae</taxon>
        <taxon>Swingsia</taxon>
    </lineage>
</organism>
<proteinExistence type="predicted"/>
<evidence type="ECO:0000313" key="3">
    <source>
        <dbReference type="Proteomes" id="UP000316313"/>
    </source>
</evidence>
<protein>
    <submittedName>
        <fullName evidence="2">NUDIX domain-containing protein</fullName>
    </submittedName>
</protein>
<dbReference type="RefSeq" id="WP_141458985.1">
    <property type="nucleotide sequence ID" value="NZ_CP038141.1"/>
</dbReference>
<dbReference type="InterPro" id="IPR015797">
    <property type="entry name" value="NUDIX_hydrolase-like_dom_sf"/>
</dbReference>
<dbReference type="EMBL" id="CP038141">
    <property type="protein sequence ID" value="QDH16227.1"/>
    <property type="molecule type" value="Genomic_DNA"/>
</dbReference>
<dbReference type="AlphaFoldDB" id="A0A4Y6UIN8"/>
<dbReference type="Gene3D" id="3.90.79.10">
    <property type="entry name" value="Nucleoside Triphosphate Pyrophosphohydrolase"/>
    <property type="match status" value="1"/>
</dbReference>
<sequence>MIDSTLLPFIQHIKACKSANLPGKYIPLSYHEKIIGWIAPQYSSFLTQLGYLQSGTGFHITSGHQLLSLSNNLAELNAYKPHNELFDVRAQKDVVIGQVDRGAIPILGLNAEGIHLNGLVKQGDKLMLWVAKRSMNKRLDPGKLDHLVAGGMSTGLTPNLTVLKEAQEEAGIPPELAQQAKHVSTLHYALERPEGLRRDLLHCYDLILPESFTPIAEDGEVESFSLLPIQDVFQIVKNTNDFKFNVNLVLIDLFIRHNLFNSKEKATLSNLLNE</sequence>
<reference evidence="2 3" key="1">
    <citation type="submission" date="2019-03" db="EMBL/GenBank/DDBJ databases">
        <title>The complete genome sequence of Swingsia samuiensis NBRC107927(T).</title>
        <authorList>
            <person name="Chua K.-O."/>
            <person name="Chan K.-G."/>
            <person name="See-Too W.-S."/>
        </authorList>
    </citation>
    <scope>NUCLEOTIDE SEQUENCE [LARGE SCALE GENOMIC DNA]</scope>
    <source>
        <strain evidence="2 3">AH83</strain>
    </source>
</reference>
<dbReference type="Pfam" id="PF00293">
    <property type="entry name" value="NUDIX"/>
    <property type="match status" value="1"/>
</dbReference>
<dbReference type="PROSITE" id="PS51462">
    <property type="entry name" value="NUDIX"/>
    <property type="match status" value="1"/>
</dbReference>
<dbReference type="SUPFAM" id="SSF55811">
    <property type="entry name" value="Nudix"/>
    <property type="match status" value="1"/>
</dbReference>
<dbReference type="Proteomes" id="UP000316313">
    <property type="component" value="Chromosome"/>
</dbReference>
<gene>
    <name evidence="2" type="ORF">E3D00_00545</name>
</gene>
<evidence type="ECO:0000259" key="1">
    <source>
        <dbReference type="PROSITE" id="PS51462"/>
    </source>
</evidence>
<dbReference type="OrthoDB" id="8438812at2"/>
<name>A0A4Y6UIN8_9PROT</name>
<evidence type="ECO:0000313" key="2">
    <source>
        <dbReference type="EMBL" id="QDH16227.1"/>
    </source>
</evidence>
<keyword evidence="3" id="KW-1185">Reference proteome</keyword>